<evidence type="ECO:0000313" key="1">
    <source>
        <dbReference type="EMBL" id="KAG5631921.1"/>
    </source>
</evidence>
<dbReference type="OrthoDB" id="1303102at2759"/>
<proteinExistence type="predicted"/>
<accession>A0A9J6B5G3</accession>
<gene>
    <name evidence="1" type="ORF">H5410_003638</name>
</gene>
<protein>
    <submittedName>
        <fullName evidence="1">Uncharacterized protein</fullName>
    </submittedName>
</protein>
<evidence type="ECO:0000313" key="2">
    <source>
        <dbReference type="Proteomes" id="UP000824120"/>
    </source>
</evidence>
<keyword evidence="2" id="KW-1185">Reference proteome</keyword>
<dbReference type="EMBL" id="JACXVP010000001">
    <property type="protein sequence ID" value="KAG5631921.1"/>
    <property type="molecule type" value="Genomic_DNA"/>
</dbReference>
<dbReference type="Proteomes" id="UP000824120">
    <property type="component" value="Chromosome 1"/>
</dbReference>
<sequence>MLFCSGQPKSMRMMMKVLGRYEVVSGEMINIDKRYAIFYGRKNKGHFEDLIRKVAKRMIMWQNRFLMFGGRTSTSSLWSGYIWNKYYKKYHPIIATGWGSSYVLRKIIGVRDKVEHNIWWKIKAGTSIFLFDNWTRLGALYYTENEDVSEEKIEIVRKKKDIKTDFDYIWNNGLPFKVSFSHGGYGRGESIDDDLKRMKIQGRNNLKHGGNSTFNGMVMQVQDMVKNLVKSIGVLLGKEANRGHNRNRLFEFSEDDKGTMEDTMGIGGKKRKGRKRLQGLNTTIIHTFREAKSVPDLLAKEENIKNQDDEDKHSALRITKAATERKTVTTQQ</sequence>
<name>A0A9J6B5G3_SOLCO</name>
<comment type="caution">
    <text evidence="1">The sequence shown here is derived from an EMBL/GenBank/DDBJ whole genome shotgun (WGS) entry which is preliminary data.</text>
</comment>
<reference evidence="1 2" key="1">
    <citation type="submission" date="2020-09" db="EMBL/GenBank/DDBJ databases">
        <title>De no assembly of potato wild relative species, Solanum commersonii.</title>
        <authorList>
            <person name="Cho K."/>
        </authorList>
    </citation>
    <scope>NUCLEOTIDE SEQUENCE [LARGE SCALE GENOMIC DNA]</scope>
    <source>
        <strain evidence="1">LZ3.2</strain>
        <tissue evidence="1">Leaf</tissue>
    </source>
</reference>
<organism evidence="1 2">
    <name type="scientific">Solanum commersonii</name>
    <name type="common">Commerson's wild potato</name>
    <name type="synonym">Commerson's nightshade</name>
    <dbReference type="NCBI Taxonomy" id="4109"/>
    <lineage>
        <taxon>Eukaryota</taxon>
        <taxon>Viridiplantae</taxon>
        <taxon>Streptophyta</taxon>
        <taxon>Embryophyta</taxon>
        <taxon>Tracheophyta</taxon>
        <taxon>Spermatophyta</taxon>
        <taxon>Magnoliopsida</taxon>
        <taxon>eudicotyledons</taxon>
        <taxon>Gunneridae</taxon>
        <taxon>Pentapetalae</taxon>
        <taxon>asterids</taxon>
        <taxon>lamiids</taxon>
        <taxon>Solanales</taxon>
        <taxon>Solanaceae</taxon>
        <taxon>Solanoideae</taxon>
        <taxon>Solaneae</taxon>
        <taxon>Solanum</taxon>
    </lineage>
</organism>
<dbReference type="AlphaFoldDB" id="A0A9J6B5G3"/>